<reference evidence="1 3" key="1">
    <citation type="submission" date="2018-06" db="EMBL/GenBank/DDBJ databases">
        <title>Genomic Encyclopedia of Archaeal and Bacterial Type Strains, Phase II (KMG-II): from individual species to whole genera.</title>
        <authorList>
            <person name="Goeker M."/>
        </authorList>
    </citation>
    <scope>NUCLEOTIDE SEQUENCE [LARGE SCALE GENOMIC DNA]</scope>
    <source>
        <strain evidence="1 3">DSM 22686</strain>
    </source>
</reference>
<organism evidence="1 3">
    <name type="scientific">Algoriphagus ratkowskyi</name>
    <dbReference type="NCBI Taxonomy" id="57028"/>
    <lineage>
        <taxon>Bacteria</taxon>
        <taxon>Pseudomonadati</taxon>
        <taxon>Bacteroidota</taxon>
        <taxon>Cytophagia</taxon>
        <taxon>Cytophagales</taxon>
        <taxon>Cyclobacteriaceae</taxon>
        <taxon>Algoriphagus</taxon>
    </lineage>
</organism>
<dbReference type="RefSeq" id="WP_086501763.1">
    <property type="nucleotide sequence ID" value="NZ_MSSV01000009.1"/>
</dbReference>
<evidence type="ECO:0000313" key="3">
    <source>
        <dbReference type="Proteomes" id="UP000249115"/>
    </source>
</evidence>
<dbReference type="Proteomes" id="UP000249115">
    <property type="component" value="Unassembled WGS sequence"/>
</dbReference>
<dbReference type="InterPro" id="IPR032774">
    <property type="entry name" value="WG_beta_rep"/>
</dbReference>
<evidence type="ECO:0000313" key="2">
    <source>
        <dbReference type="EMBL" id="TXD77105.1"/>
    </source>
</evidence>
<dbReference type="PANTHER" id="PTHR37841:SF1">
    <property type="entry name" value="DUF3298 DOMAIN-CONTAINING PROTEIN"/>
    <property type="match status" value="1"/>
</dbReference>
<dbReference type="AlphaFoldDB" id="A0A2W7RYZ3"/>
<dbReference type="Pfam" id="PF14903">
    <property type="entry name" value="WG_beta_rep"/>
    <property type="match status" value="8"/>
</dbReference>
<evidence type="ECO:0000313" key="1">
    <source>
        <dbReference type="EMBL" id="PZX56095.1"/>
    </source>
</evidence>
<proteinExistence type="predicted"/>
<dbReference type="SUPFAM" id="SSF69360">
    <property type="entry name" value="Cell wall binding repeat"/>
    <property type="match status" value="1"/>
</dbReference>
<accession>A0A2W7RYZ3</accession>
<dbReference type="PROSITE" id="PS51257">
    <property type="entry name" value="PROKAR_LIPOPROTEIN"/>
    <property type="match status" value="1"/>
</dbReference>
<evidence type="ECO:0000313" key="4">
    <source>
        <dbReference type="Proteomes" id="UP000321927"/>
    </source>
</evidence>
<dbReference type="EMBL" id="QKZU01000008">
    <property type="protein sequence ID" value="PZX56095.1"/>
    <property type="molecule type" value="Genomic_DNA"/>
</dbReference>
<protein>
    <submittedName>
        <fullName evidence="1">WG repeat protein</fullName>
    </submittedName>
    <submittedName>
        <fullName evidence="2">WG repeat-containing protein</fullName>
    </submittedName>
</protein>
<dbReference type="Proteomes" id="UP000321927">
    <property type="component" value="Unassembled WGS sequence"/>
</dbReference>
<dbReference type="OrthoDB" id="2485468at2"/>
<gene>
    <name evidence="2" type="ORF">ESW18_12430</name>
    <name evidence="1" type="ORF">LV84_02463</name>
</gene>
<sequence length="583" mass="67205">MNKFLNIIFLLFVAVSCKPQNTDLNVTESQSFNRVMGEKSWGFVNQNGDTIIPLNKYKFLNPIDEEGMILAHSNGKSGYINIKQDTIIPFIYDDLSVFSHGLAPAKKNGKYGYLDRKGNVVVPFKYENESHFYKCRLASAKLNGKYGFIDQSGNEVIPIQFEKVRSNKIDSLVCAMKNGKWAFFSCSGKQLTDFKYDKITESYYNDRNYTYFQKGLCRVEKDGKVAYINNEFNEIVPFGAYGVGEPFRNQLAIVAQNGRYGIIDTLGQTIVPLKYDLIEHPTEYSNESNLFAVKKGQNIQLLDSNANPITDFDIKEFEWDSYKTEDSYQRYFVLTNSSGMTGTVSEKGIKEIPFQYQEIKAFDGKSVTYAKQNGKYGLIDYKGQIILPLEYDEIYSSKFFDYYIIKKSNKAGMFDKNGNQIISFSYQDIIPAFYDENERFIVQQNEQFGVIDINKNVIIPIEYEEISNWVEYGPKEHFVTKNGKKGLISRDGEIVIPTQYDEIFVDNSKLIKVKNDGLYGTVDWNNKIIHPIKYEQILWEWPYLTQEPLDTIYVKENGKYFSTDTDGKVIEPSVSKKLIDEKF</sequence>
<keyword evidence="4" id="KW-1185">Reference proteome</keyword>
<dbReference type="EMBL" id="VORV01000008">
    <property type="protein sequence ID" value="TXD77105.1"/>
    <property type="molecule type" value="Genomic_DNA"/>
</dbReference>
<name>A0A2W7RYZ3_9BACT</name>
<dbReference type="PANTHER" id="PTHR37841">
    <property type="entry name" value="GLR2918 PROTEIN"/>
    <property type="match status" value="1"/>
</dbReference>
<reference evidence="2 4" key="2">
    <citation type="submission" date="2019-08" db="EMBL/GenBank/DDBJ databases">
        <title>Genome of Algoriphagus ratkowskyi IC026.</title>
        <authorList>
            <person name="Bowman J.P."/>
        </authorList>
    </citation>
    <scope>NUCLEOTIDE SEQUENCE [LARGE SCALE GENOMIC DNA]</scope>
    <source>
        <strain evidence="2 4">IC026</strain>
    </source>
</reference>
<comment type="caution">
    <text evidence="1">The sequence shown here is derived from an EMBL/GenBank/DDBJ whole genome shotgun (WGS) entry which is preliminary data.</text>
</comment>